<gene>
    <name evidence="2" type="ORF">Pph01_78770</name>
</gene>
<proteinExistence type="predicted"/>
<sequence length="186" mass="20979">MTSEPRGAAGRRLAKESAPRDQRRGMWDIHITHPGYQGLIPAKSSRHRPTILARVVDEPKWHLLYRGACIDCDYEGDERRKELEAVEDAHDHTHPEWRSLPGVEPPPERFRHDPKPYDRWFAAVTKAYPAGWLDCGGPIVTVRKETSGPRPIPGGAPGGGYDIAATYKKRKKRIPGPPQPMLELEI</sequence>
<evidence type="ECO:0000313" key="2">
    <source>
        <dbReference type="EMBL" id="GII42874.1"/>
    </source>
</evidence>
<name>A0A8J3XIZ0_9ACTN</name>
<protein>
    <submittedName>
        <fullName evidence="2">Uncharacterized protein</fullName>
    </submittedName>
</protein>
<organism evidence="2 3">
    <name type="scientific">Planotetraspora phitsanulokensis</name>
    <dbReference type="NCBI Taxonomy" id="575192"/>
    <lineage>
        <taxon>Bacteria</taxon>
        <taxon>Bacillati</taxon>
        <taxon>Actinomycetota</taxon>
        <taxon>Actinomycetes</taxon>
        <taxon>Streptosporangiales</taxon>
        <taxon>Streptosporangiaceae</taxon>
        <taxon>Planotetraspora</taxon>
    </lineage>
</organism>
<dbReference type="RefSeq" id="WP_204078287.1">
    <property type="nucleotide sequence ID" value="NZ_BOOP01000048.1"/>
</dbReference>
<comment type="caution">
    <text evidence="2">The sequence shown here is derived from an EMBL/GenBank/DDBJ whole genome shotgun (WGS) entry which is preliminary data.</text>
</comment>
<reference evidence="2 3" key="1">
    <citation type="submission" date="2021-01" db="EMBL/GenBank/DDBJ databases">
        <title>Whole genome shotgun sequence of Planotetraspora phitsanulokensis NBRC 104273.</title>
        <authorList>
            <person name="Komaki H."/>
            <person name="Tamura T."/>
        </authorList>
    </citation>
    <scope>NUCLEOTIDE SEQUENCE [LARGE SCALE GENOMIC DNA]</scope>
    <source>
        <strain evidence="2 3">NBRC 104273</strain>
    </source>
</reference>
<evidence type="ECO:0000313" key="3">
    <source>
        <dbReference type="Proteomes" id="UP000622547"/>
    </source>
</evidence>
<dbReference type="InterPro" id="IPR045930">
    <property type="entry name" value="DUF6349"/>
</dbReference>
<keyword evidence="3" id="KW-1185">Reference proteome</keyword>
<dbReference type="EMBL" id="BOOP01000048">
    <property type="protein sequence ID" value="GII42874.1"/>
    <property type="molecule type" value="Genomic_DNA"/>
</dbReference>
<accession>A0A8J3XIZ0</accession>
<evidence type="ECO:0000256" key="1">
    <source>
        <dbReference type="SAM" id="MobiDB-lite"/>
    </source>
</evidence>
<dbReference type="AlphaFoldDB" id="A0A8J3XIZ0"/>
<feature type="compositionally biased region" description="Basic and acidic residues" evidence="1">
    <location>
        <begin position="13"/>
        <end position="24"/>
    </location>
</feature>
<dbReference type="Pfam" id="PF19876">
    <property type="entry name" value="DUF6349"/>
    <property type="match status" value="1"/>
</dbReference>
<dbReference type="Proteomes" id="UP000622547">
    <property type="component" value="Unassembled WGS sequence"/>
</dbReference>
<feature type="region of interest" description="Disordered" evidence="1">
    <location>
        <begin position="1"/>
        <end position="24"/>
    </location>
</feature>